<dbReference type="GO" id="GO:0006412">
    <property type="term" value="P:translation"/>
    <property type="evidence" value="ECO:0007669"/>
    <property type="project" value="InterPro"/>
</dbReference>
<evidence type="ECO:0000313" key="4">
    <source>
        <dbReference type="Proteomes" id="UP000823388"/>
    </source>
</evidence>
<evidence type="ECO:0000256" key="1">
    <source>
        <dbReference type="SAM" id="MobiDB-lite"/>
    </source>
</evidence>
<dbReference type="EMBL" id="CM029039">
    <property type="protein sequence ID" value="KAG2641475.1"/>
    <property type="molecule type" value="Genomic_DNA"/>
</dbReference>
<sequence>MRKWVRAALMGALGAAELLLSAAVHLGYAFYIFGAAVAADVAASLVKRLMPAKDVAVASEDEAAALLDGAAPPIVLVHGIFGFGKGRLGGLSYFADAEDKDGRVLVPDLGAFTSVHDRARELFYYLKGGRVDYGEAHSAACGHARFGRAYARGHYPLWDEAHPVHLVGHSAGAQVARLLQQMLHDGAFEGHAAATSARWVLSVTSLSGALNGSTRAYIDGARPEDGGGRSLRPACLLQICRAGSVLYHWLDLPPWLKRYYDFGFDHFGMSRCLVGARGLADALVAGRRGPFATGDWIVPDLTIQGAARINARVRTFPGSFYFSYASRVPSGLLGIHPLLFLRALQMRRWRWPAGAPPPYEGYRDEDWEDNDGALNTFSMTHPRVPEEHPSEPVEEEEDGAGAGRPLRPGVWYYRIVEADHMAFVINRRRGGVQFDLVYDSIFRNCRSLCLPDRPATDAAPEAELTNPD</sequence>
<dbReference type="GO" id="GO:0005840">
    <property type="term" value="C:ribosome"/>
    <property type="evidence" value="ECO:0007669"/>
    <property type="project" value="InterPro"/>
</dbReference>
<accession>A0A8T0W290</accession>
<dbReference type="Proteomes" id="UP000823388">
    <property type="component" value="Chromosome 2K"/>
</dbReference>
<dbReference type="Gene3D" id="3.40.50.1820">
    <property type="entry name" value="alpha/beta hydrolase"/>
    <property type="match status" value="1"/>
</dbReference>
<dbReference type="InterPro" id="IPR029058">
    <property type="entry name" value="AB_hydrolase_fold"/>
</dbReference>
<dbReference type="PANTHER" id="PTHR34043:SF5">
    <property type="entry name" value="LIPASE"/>
    <property type="match status" value="1"/>
</dbReference>
<protein>
    <recommendedName>
        <fullName evidence="2">Lipase-like C-terminal domain-containing protein</fullName>
    </recommendedName>
</protein>
<dbReference type="PROSITE" id="PS00962">
    <property type="entry name" value="RIBOSOMAL_S2_1"/>
    <property type="match status" value="1"/>
</dbReference>
<evidence type="ECO:0000313" key="3">
    <source>
        <dbReference type="EMBL" id="KAG2641475.1"/>
    </source>
</evidence>
<dbReference type="GO" id="GO:0003735">
    <property type="term" value="F:structural constituent of ribosome"/>
    <property type="evidence" value="ECO:0007669"/>
    <property type="project" value="InterPro"/>
</dbReference>
<dbReference type="InterPro" id="IPR018130">
    <property type="entry name" value="Ribosomal_uS2_CS"/>
</dbReference>
<dbReference type="OrthoDB" id="206848at2759"/>
<evidence type="ECO:0000259" key="2">
    <source>
        <dbReference type="Pfam" id="PF24708"/>
    </source>
</evidence>
<dbReference type="Pfam" id="PF24708">
    <property type="entry name" value="Lip_C"/>
    <property type="match status" value="1"/>
</dbReference>
<organism evidence="3 4">
    <name type="scientific">Panicum virgatum</name>
    <name type="common">Blackwell switchgrass</name>
    <dbReference type="NCBI Taxonomy" id="38727"/>
    <lineage>
        <taxon>Eukaryota</taxon>
        <taxon>Viridiplantae</taxon>
        <taxon>Streptophyta</taxon>
        <taxon>Embryophyta</taxon>
        <taxon>Tracheophyta</taxon>
        <taxon>Spermatophyta</taxon>
        <taxon>Magnoliopsida</taxon>
        <taxon>Liliopsida</taxon>
        <taxon>Poales</taxon>
        <taxon>Poaceae</taxon>
        <taxon>PACMAD clade</taxon>
        <taxon>Panicoideae</taxon>
        <taxon>Panicodae</taxon>
        <taxon>Paniceae</taxon>
        <taxon>Panicinae</taxon>
        <taxon>Panicum</taxon>
        <taxon>Panicum sect. Hiantes</taxon>
    </lineage>
</organism>
<dbReference type="SUPFAM" id="SSF53474">
    <property type="entry name" value="alpha/beta-Hydrolases"/>
    <property type="match status" value="1"/>
</dbReference>
<dbReference type="InterPro" id="IPR056304">
    <property type="entry name" value="Lip-like_C"/>
</dbReference>
<feature type="region of interest" description="Disordered" evidence="1">
    <location>
        <begin position="380"/>
        <end position="402"/>
    </location>
</feature>
<feature type="domain" description="Lipase-like C-terminal" evidence="2">
    <location>
        <begin position="95"/>
        <end position="189"/>
    </location>
</feature>
<gene>
    <name evidence="3" type="ORF">PVAP13_2KG247700</name>
</gene>
<dbReference type="AlphaFoldDB" id="A0A8T0W290"/>
<keyword evidence="4" id="KW-1185">Reference proteome</keyword>
<dbReference type="PANTHER" id="PTHR34043">
    <property type="entry name" value="ALPHA/BETA-HYDROLASES SUPERFAMILY PROTEIN"/>
    <property type="match status" value="1"/>
</dbReference>
<reference evidence="3" key="1">
    <citation type="submission" date="2020-05" db="EMBL/GenBank/DDBJ databases">
        <title>WGS assembly of Panicum virgatum.</title>
        <authorList>
            <person name="Lovell J.T."/>
            <person name="Jenkins J."/>
            <person name="Shu S."/>
            <person name="Juenger T.E."/>
            <person name="Schmutz J."/>
        </authorList>
    </citation>
    <scope>NUCLEOTIDE SEQUENCE</scope>
    <source>
        <strain evidence="3">AP13</strain>
    </source>
</reference>
<comment type="caution">
    <text evidence="3">The sequence shown here is derived from an EMBL/GenBank/DDBJ whole genome shotgun (WGS) entry which is preliminary data.</text>
</comment>
<name>A0A8T0W290_PANVG</name>
<proteinExistence type="predicted"/>